<sequence length="197" mass="20072">MPSASRRRASLPTYMSGHPSGYLATSEFAIHSSSNFEVPPAAPERTSAGAGSRAPLLAALQQRSNLNNSAPGCCDYRPGLAAAEKACGGSTSGPRHVSGPGLAPQQRSPGATMQPDPGDHTGFAVHRTASMPVGAASYSSMRLNLRAAVPGVSITSKAALATDLVRALSHARRGSQDGDQNRLAGSRGGPANVMVIS</sequence>
<evidence type="ECO:0000313" key="2">
    <source>
        <dbReference type="EMBL" id="KAG2499673.1"/>
    </source>
</evidence>
<protein>
    <submittedName>
        <fullName evidence="2">Uncharacterized protein</fullName>
    </submittedName>
</protein>
<proteinExistence type="predicted"/>
<comment type="caution">
    <text evidence="2">The sequence shown here is derived from an EMBL/GenBank/DDBJ whole genome shotgun (WGS) entry which is preliminary data.</text>
</comment>
<evidence type="ECO:0000256" key="1">
    <source>
        <dbReference type="SAM" id="MobiDB-lite"/>
    </source>
</evidence>
<gene>
    <name evidence="2" type="ORF">HYH03_002608</name>
</gene>
<dbReference type="Proteomes" id="UP000612055">
    <property type="component" value="Unassembled WGS sequence"/>
</dbReference>
<feature type="region of interest" description="Disordered" evidence="1">
    <location>
        <begin position="171"/>
        <end position="197"/>
    </location>
</feature>
<evidence type="ECO:0000313" key="3">
    <source>
        <dbReference type="Proteomes" id="UP000612055"/>
    </source>
</evidence>
<dbReference type="EMBL" id="JAEHOE010000006">
    <property type="protein sequence ID" value="KAG2499673.1"/>
    <property type="molecule type" value="Genomic_DNA"/>
</dbReference>
<keyword evidence="3" id="KW-1185">Reference proteome</keyword>
<dbReference type="AlphaFoldDB" id="A0A835YEB9"/>
<name>A0A835YEB9_9CHLO</name>
<reference evidence="2" key="1">
    <citation type="journal article" date="2020" name="bioRxiv">
        <title>Comparative genomics of Chlamydomonas.</title>
        <authorList>
            <person name="Craig R.J."/>
            <person name="Hasan A.R."/>
            <person name="Ness R.W."/>
            <person name="Keightley P.D."/>
        </authorList>
    </citation>
    <scope>NUCLEOTIDE SEQUENCE</scope>
    <source>
        <strain evidence="2">CCAP 11/70</strain>
    </source>
</reference>
<organism evidence="2 3">
    <name type="scientific">Edaphochlamys debaryana</name>
    <dbReference type="NCBI Taxonomy" id="47281"/>
    <lineage>
        <taxon>Eukaryota</taxon>
        <taxon>Viridiplantae</taxon>
        <taxon>Chlorophyta</taxon>
        <taxon>core chlorophytes</taxon>
        <taxon>Chlorophyceae</taxon>
        <taxon>CS clade</taxon>
        <taxon>Chlamydomonadales</taxon>
        <taxon>Chlamydomonadales incertae sedis</taxon>
        <taxon>Edaphochlamys</taxon>
    </lineage>
</organism>
<accession>A0A835YEB9</accession>
<feature type="region of interest" description="Disordered" evidence="1">
    <location>
        <begin position="84"/>
        <end position="124"/>
    </location>
</feature>